<reference evidence="2 3" key="1">
    <citation type="journal article" date="2019" name="Int. J. Syst. Evol. Microbiol.">
        <title>The Global Catalogue of Microorganisms (GCM) 10K type strain sequencing project: providing services to taxonomists for standard genome sequencing and annotation.</title>
        <authorList>
            <consortium name="The Broad Institute Genomics Platform"/>
            <consortium name="The Broad Institute Genome Sequencing Center for Infectious Disease"/>
            <person name="Wu L."/>
            <person name="Ma J."/>
        </authorList>
    </citation>
    <scope>NUCLEOTIDE SEQUENCE [LARGE SCALE GENOMIC DNA]</scope>
    <source>
        <strain evidence="2 3">JCM 14303</strain>
    </source>
</reference>
<keyword evidence="3" id="KW-1185">Reference proteome</keyword>
<evidence type="ECO:0000313" key="3">
    <source>
        <dbReference type="Proteomes" id="UP001500363"/>
    </source>
</evidence>
<evidence type="ECO:0000313" key="2">
    <source>
        <dbReference type="EMBL" id="GAA1532809.1"/>
    </source>
</evidence>
<organism evidence="2 3">
    <name type="scientific">Kribbella lupini</name>
    <dbReference type="NCBI Taxonomy" id="291602"/>
    <lineage>
        <taxon>Bacteria</taxon>
        <taxon>Bacillati</taxon>
        <taxon>Actinomycetota</taxon>
        <taxon>Actinomycetes</taxon>
        <taxon>Propionibacteriales</taxon>
        <taxon>Kribbellaceae</taxon>
        <taxon>Kribbella</taxon>
    </lineage>
</organism>
<accession>A0ABN2B459</accession>
<dbReference type="EMBL" id="BAAANC010000002">
    <property type="protein sequence ID" value="GAA1532809.1"/>
    <property type="molecule type" value="Genomic_DNA"/>
</dbReference>
<dbReference type="Gene3D" id="3.40.50.360">
    <property type="match status" value="1"/>
</dbReference>
<evidence type="ECO:0000259" key="1">
    <source>
        <dbReference type="Pfam" id="PF03358"/>
    </source>
</evidence>
<proteinExistence type="predicted"/>
<gene>
    <name evidence="2" type="ORF">GCM10009741_38940</name>
</gene>
<dbReference type="RefSeq" id="WP_344175880.1">
    <property type="nucleotide sequence ID" value="NZ_BAAANC010000002.1"/>
</dbReference>
<dbReference type="InterPro" id="IPR029039">
    <property type="entry name" value="Flavoprotein-like_sf"/>
</dbReference>
<sequence>MRALVLNCTLKASPARSNTDSLADVVVDALEKQDVQVSRIRLADLDIKPGVTSDEGTGDEWPGVHEQLLASDILVVATPTWVGRPSSIAQRMLERMDAMISETDDQDRPVAYNKVAGVVVTGNEDGAHHVISELAGGLGDIGYTIPGQAWTYWNKGPGPGPSYDETGYGHDWSAKTGRAMASNLVAVAKALQASPVPAPPD</sequence>
<comment type="caution">
    <text evidence="2">The sequence shown here is derived from an EMBL/GenBank/DDBJ whole genome shotgun (WGS) entry which is preliminary data.</text>
</comment>
<dbReference type="Proteomes" id="UP001500363">
    <property type="component" value="Unassembled WGS sequence"/>
</dbReference>
<protein>
    <submittedName>
        <fullName evidence="2">Flavodoxin family protein</fullName>
    </submittedName>
</protein>
<feature type="domain" description="NADPH-dependent FMN reductase-like" evidence="1">
    <location>
        <begin position="1"/>
        <end position="136"/>
    </location>
</feature>
<dbReference type="InterPro" id="IPR005025">
    <property type="entry name" value="FMN_Rdtase-like_dom"/>
</dbReference>
<dbReference type="SUPFAM" id="SSF52218">
    <property type="entry name" value="Flavoproteins"/>
    <property type="match status" value="1"/>
</dbReference>
<dbReference type="Pfam" id="PF03358">
    <property type="entry name" value="FMN_red"/>
    <property type="match status" value="1"/>
</dbReference>
<name>A0ABN2B459_9ACTN</name>